<feature type="compositionally biased region" description="Low complexity" evidence="2">
    <location>
        <begin position="19"/>
        <end position="30"/>
    </location>
</feature>
<dbReference type="PROSITE" id="PS51444">
    <property type="entry name" value="FH2"/>
    <property type="match status" value="1"/>
</dbReference>
<dbReference type="Gene3D" id="1.20.58.2220">
    <property type="entry name" value="Formin, FH2 domain"/>
    <property type="match status" value="1"/>
</dbReference>
<dbReference type="InterPro" id="IPR014768">
    <property type="entry name" value="GBD/FH3_dom"/>
</dbReference>
<feature type="coiled-coil region" evidence="1">
    <location>
        <begin position="860"/>
        <end position="908"/>
    </location>
</feature>
<name>A0ABQ8XQP6_9EUKA</name>
<evidence type="ECO:0000313" key="6">
    <source>
        <dbReference type="Proteomes" id="UP001150062"/>
    </source>
</evidence>
<dbReference type="SMART" id="SM01140">
    <property type="entry name" value="Drf_GBD"/>
    <property type="match status" value="1"/>
</dbReference>
<feature type="coiled-coil region" evidence="1">
    <location>
        <begin position="574"/>
        <end position="694"/>
    </location>
</feature>
<dbReference type="EMBL" id="JAOAOG010000266">
    <property type="protein sequence ID" value="KAJ6234938.1"/>
    <property type="molecule type" value="Genomic_DNA"/>
</dbReference>
<feature type="domain" description="FH2" evidence="4">
    <location>
        <begin position="1332"/>
        <end position="1733"/>
    </location>
</feature>
<dbReference type="InterPro" id="IPR010473">
    <property type="entry name" value="GTPase-bd"/>
</dbReference>
<dbReference type="SMART" id="SM00498">
    <property type="entry name" value="FH2"/>
    <property type="match status" value="1"/>
</dbReference>
<dbReference type="PANTHER" id="PTHR45725">
    <property type="entry name" value="FORMIN HOMOLOGY 2 FAMILY MEMBER"/>
    <property type="match status" value="1"/>
</dbReference>
<reference evidence="5" key="1">
    <citation type="submission" date="2022-08" db="EMBL/GenBank/DDBJ databases">
        <title>Novel sulfate-reducing endosymbionts in the free-living metamonad Anaeramoeba.</title>
        <authorList>
            <person name="Jerlstrom-Hultqvist J."/>
            <person name="Cepicka I."/>
            <person name="Gallot-Lavallee L."/>
            <person name="Salas-Leiva D."/>
            <person name="Curtis B.A."/>
            <person name="Zahonova K."/>
            <person name="Pipaliya S."/>
            <person name="Dacks J."/>
            <person name="Roger A.J."/>
        </authorList>
    </citation>
    <scope>NUCLEOTIDE SEQUENCE</scope>
    <source>
        <strain evidence="5">Schooner1</strain>
    </source>
</reference>
<dbReference type="InterPro" id="IPR015425">
    <property type="entry name" value="FH2_Formin"/>
</dbReference>
<feature type="coiled-coil region" evidence="1">
    <location>
        <begin position="1131"/>
        <end position="1165"/>
    </location>
</feature>
<evidence type="ECO:0000259" key="4">
    <source>
        <dbReference type="PROSITE" id="PS51444"/>
    </source>
</evidence>
<comment type="caution">
    <text evidence="5">The sequence shown here is derived from an EMBL/GenBank/DDBJ whole genome shotgun (WGS) entry which is preliminary data.</text>
</comment>
<sequence>MSKRFKKLLSKKKKKSVDLTKTSTTTSTNQKAKKLQQDLPMPPENELNNMFENLLTELGLTDQTKKQMRQMKNEKKWIVLCQHKSKTELMSLDVESGKSLENTPKTYTDQLKTNCNLQFMIELRTALSSNPLSWMIEFLGLGGLSLLIDSLSRLAHKPPTQKTKSDEGLTNEFLRSFKAMMNNSVGLEAFLSDKKYTIVIALCLDLQDWSVLKRVIELLIVVSVFPPNGHKYCLESLSYFREKRNLKSRFAVLTNLLKRSIGDQGSKEFQESCVMLINSLIDTPQEPYACLELRKEFALLGIRRILKKLQNEKIAQLNVQIQKFEEGWSQDQNATGETIEEIPERDEANVEQTFEFLSSNVMRSEFKEDFLLVLNKLCDLSYDSSMTVWSQIDSLTSKILEMGIERDGDNVQELLFGLEELQDNEKIQNLESLILQQRDVTKEYESNVDLLLNASSLKLRHLNNIIKLQEDKKKKLKIENDNNNNNKNNTNNNDDDEKLIIEELNGQLATLLNESEELEKICALNETRIETDDLNDSELVKLNQQIILLHSELEILLQNISNLNGDALTYQQTIITLNNVYLNLQKETDQLEDEMNEMKETKMIPISLRGREIIEFSEKKQSLKNEILELKEQLNQKKKQIEENKILLKKEIEKINNQKTDIKKEEEENEKKKNDQEEKQMKNLDEKILELEKNSNLLHQFLLSIKTKNQLEIDHFKNNLNEFNNLNNINDENDNGNESSTIQWKNKIKNIKNPRHFKELKKCYINEKEKYLNKMQILIKQLSEYKFKNEYYQKDIGLLKECFQQKIELIKNNKSSVFLTEKDLDYKIGNLESGGKCYVKKINKLKEDLNTCKIMEKQKIENLKILINNKKNNLQLNELKLKKQKQKNEKLALNSTAYQQTIKKLKQNFENKIENYLCNIDEIRYIYEQDYIKQQQEGNILPEINKTEEEIGKELTEKEQQIKNYEFENKQQEVIVEEMNKEITKLIKENSYLENNSIKLNKDYKVLINNKKNIEKSLEGKVNQLQSKLINLQKKNIIDNILIEDRSKLNQLENQIRKLKIEILKENNIGKLLTSNSKAISESLIEQVNKEILFYQIYMKEINNDMLLERRRINRKMKHIMESKLMSNNKINEYDEKLVTLSEELQNYIKLQTEHEKNVTELENDCKLKLNYLITIKSPLKNDEKKIKKREKVDKIQVEKVASIMDDIEKIDFKFTDNIDGIDDIADITGDGDDIDYGDGDNYDQDEDDENNYGFNKKRIKFENMIKQIDEENMEFNRQLMTNYQEDDNENVLILNILKDPTPNNKNQDNLINDQENQKVNDDDYSNSNCVNENGNNQRIKMKNLNWKPISQKKIQNTFWSKISKEAVELNTDKLEKYFNLSDSKNGVLNNKEEIKVLSKERSNKYETVLNTIDISLNELKNGIMNFDEKIITIKQLKDLINLSPTNSEFFKIAEYKDVLKSNNNFVYSNYINIGKGEEFLIEMAEIPNFLNKLNSWYCQRTFEDKIKKINKMNENVLLACKELRSSKSLKTTLSVILAIGNYLNGGTFRGGASGFKLSSLPKLYNVKGNNVDSPNLLHYLGHFLKGNFTETKQLLRELPHINSATRTSYPFIRSEFLKLDFGLKAIQNELSQFANFQKNSNSPINNLFFKIMDPFLKGAIEEFENSVKNFKYCQKIFSQTISYFGEDFQLKPSDFFSPIFDFCKKLDRILNKTGLQRIASTMPRTKQVGVGLLEGIFESLRSTVNITFVDDED</sequence>
<feature type="domain" description="GBD/FH3" evidence="3">
    <location>
        <begin position="39"/>
        <end position="410"/>
    </location>
</feature>
<evidence type="ECO:0000256" key="2">
    <source>
        <dbReference type="SAM" id="MobiDB-lite"/>
    </source>
</evidence>
<dbReference type="InterPro" id="IPR010472">
    <property type="entry name" value="FH3_dom"/>
</dbReference>
<dbReference type="InterPro" id="IPR051425">
    <property type="entry name" value="Formin_Homology"/>
</dbReference>
<accession>A0ABQ8XQP6</accession>
<dbReference type="Pfam" id="PF02181">
    <property type="entry name" value="FH2"/>
    <property type="match status" value="1"/>
</dbReference>
<gene>
    <name evidence="5" type="ORF">M0813_28915</name>
</gene>
<keyword evidence="6" id="KW-1185">Reference proteome</keyword>
<dbReference type="Proteomes" id="UP001150062">
    <property type="component" value="Unassembled WGS sequence"/>
</dbReference>
<dbReference type="SUPFAM" id="SSF101447">
    <property type="entry name" value="Formin homology 2 domain (FH2 domain)"/>
    <property type="match status" value="1"/>
</dbReference>
<dbReference type="SUPFAM" id="SSF48371">
    <property type="entry name" value="ARM repeat"/>
    <property type="match status" value="1"/>
</dbReference>
<dbReference type="Gene3D" id="1.25.10.10">
    <property type="entry name" value="Leucine-rich Repeat Variant"/>
    <property type="match status" value="1"/>
</dbReference>
<dbReference type="PANTHER" id="PTHR45725:SF1">
    <property type="entry name" value="DISHEVELLED ASSOCIATED ACTIVATOR OF MORPHOGENESIS, ISOFORM D"/>
    <property type="match status" value="1"/>
</dbReference>
<feature type="coiled-coil region" evidence="1">
    <location>
        <begin position="948"/>
        <end position="1069"/>
    </location>
</feature>
<evidence type="ECO:0000256" key="1">
    <source>
        <dbReference type="SAM" id="Coils"/>
    </source>
</evidence>
<dbReference type="InterPro" id="IPR016024">
    <property type="entry name" value="ARM-type_fold"/>
</dbReference>
<feature type="coiled-coil region" evidence="1">
    <location>
        <begin position="459"/>
        <end position="521"/>
    </location>
</feature>
<organism evidence="5 6">
    <name type="scientific">Anaeramoeba flamelloides</name>
    <dbReference type="NCBI Taxonomy" id="1746091"/>
    <lineage>
        <taxon>Eukaryota</taxon>
        <taxon>Metamonada</taxon>
        <taxon>Anaeramoebidae</taxon>
        <taxon>Anaeramoeba</taxon>
    </lineage>
</organism>
<feature type="region of interest" description="Disordered" evidence="2">
    <location>
        <begin position="1"/>
        <end position="43"/>
    </location>
</feature>
<feature type="compositionally biased region" description="Basic residues" evidence="2">
    <location>
        <begin position="1"/>
        <end position="15"/>
    </location>
</feature>
<dbReference type="InterPro" id="IPR011989">
    <property type="entry name" value="ARM-like"/>
</dbReference>
<dbReference type="SMART" id="SM01139">
    <property type="entry name" value="Drf_FH3"/>
    <property type="match status" value="1"/>
</dbReference>
<evidence type="ECO:0000259" key="3">
    <source>
        <dbReference type="PROSITE" id="PS51232"/>
    </source>
</evidence>
<protein>
    <submittedName>
        <fullName evidence="5">Disheveled-associated activator of morphogenesis 2</fullName>
    </submittedName>
</protein>
<dbReference type="InterPro" id="IPR042201">
    <property type="entry name" value="FH2_Formin_sf"/>
</dbReference>
<keyword evidence="1" id="KW-0175">Coiled coil</keyword>
<proteinExistence type="predicted"/>
<dbReference type="PROSITE" id="PS51232">
    <property type="entry name" value="GBD_FH3"/>
    <property type="match status" value="1"/>
</dbReference>
<evidence type="ECO:0000313" key="5">
    <source>
        <dbReference type="EMBL" id="KAJ6234938.1"/>
    </source>
</evidence>
<dbReference type="Pfam" id="PF06371">
    <property type="entry name" value="Drf_GBD"/>
    <property type="match status" value="1"/>
</dbReference>